<evidence type="ECO:0000313" key="3">
    <source>
        <dbReference type="Proteomes" id="UP000313645"/>
    </source>
</evidence>
<proteinExistence type="predicted"/>
<evidence type="ECO:0000313" key="2">
    <source>
        <dbReference type="EMBL" id="TBW57357.1"/>
    </source>
</evidence>
<accession>A0ABY1ZPL5</accession>
<dbReference type="Proteomes" id="UP000313645">
    <property type="component" value="Unassembled WGS sequence"/>
</dbReference>
<evidence type="ECO:0008006" key="4">
    <source>
        <dbReference type="Google" id="ProtNLM"/>
    </source>
</evidence>
<gene>
    <name evidence="2" type="ORF">EZI54_06790</name>
</gene>
<reference evidence="2 3" key="1">
    <citation type="submission" date="2019-02" db="EMBL/GenBank/DDBJ databases">
        <title>Marinobacter halodurans sp. nov., a marine bacterium isolated from sea tidal flat.</title>
        <authorList>
            <person name="Yoo Y."/>
            <person name="Lee D.W."/>
            <person name="Kim B.S."/>
            <person name="Kim J.-J."/>
        </authorList>
    </citation>
    <scope>NUCLEOTIDE SEQUENCE [LARGE SCALE GENOMIC DNA]</scope>
    <source>
        <strain evidence="2 3">YJ-S3-2</strain>
    </source>
</reference>
<feature type="transmembrane region" description="Helical" evidence="1">
    <location>
        <begin position="122"/>
        <end position="141"/>
    </location>
</feature>
<comment type="caution">
    <text evidence="2">The sequence shown here is derived from an EMBL/GenBank/DDBJ whole genome shotgun (WGS) entry which is preliminary data.</text>
</comment>
<keyword evidence="1" id="KW-1133">Transmembrane helix</keyword>
<evidence type="ECO:0000256" key="1">
    <source>
        <dbReference type="SAM" id="Phobius"/>
    </source>
</evidence>
<name>A0ABY1ZPL5_9GAMM</name>
<feature type="transmembrane region" description="Helical" evidence="1">
    <location>
        <begin position="34"/>
        <end position="56"/>
    </location>
</feature>
<keyword evidence="1" id="KW-0472">Membrane</keyword>
<protein>
    <recommendedName>
        <fullName evidence="4">Type IV secretion protein DotIE</fullName>
    </recommendedName>
</protein>
<dbReference type="EMBL" id="SJDL01000008">
    <property type="protein sequence ID" value="TBW57357.1"/>
    <property type="molecule type" value="Genomic_DNA"/>
</dbReference>
<keyword evidence="3" id="KW-1185">Reference proteome</keyword>
<keyword evidence="1" id="KW-0812">Transmembrane</keyword>
<sequence>MNAESVVDMLQESMKSAIGYALNLGGDISTIENVLLTVFVPGIGILISAWAVFDLINARNPRSGKTISTGSIAIRAIVGPATIQLVALMRAVSVSFFGERGSVVRNDMAASYVQSAQQAHDLTAAGLTIGLAFFVLVGWIAGLRAMIAFARIGTPGQDGYNLFKAGMTRLIFGTFLSCFQLVMDDVYASASGDSGQFSSGLNI</sequence>
<feature type="transmembrane region" description="Helical" evidence="1">
    <location>
        <begin position="77"/>
        <end position="98"/>
    </location>
</feature>
<organism evidence="2 3">
    <name type="scientific">Marinobacter halodurans</name>
    <dbReference type="NCBI Taxonomy" id="2528979"/>
    <lineage>
        <taxon>Bacteria</taxon>
        <taxon>Pseudomonadati</taxon>
        <taxon>Pseudomonadota</taxon>
        <taxon>Gammaproteobacteria</taxon>
        <taxon>Pseudomonadales</taxon>
        <taxon>Marinobacteraceae</taxon>
        <taxon>Marinobacter</taxon>
    </lineage>
</organism>
<dbReference type="RefSeq" id="WP_131480336.1">
    <property type="nucleotide sequence ID" value="NZ_SJDL01000008.1"/>
</dbReference>